<evidence type="ECO:0000313" key="2">
    <source>
        <dbReference type="Proteomes" id="UP000279833"/>
    </source>
</evidence>
<protein>
    <submittedName>
        <fullName evidence="3">Ovule protein</fullName>
    </submittedName>
</protein>
<evidence type="ECO:0000313" key="1">
    <source>
        <dbReference type="EMBL" id="VDP07098.1"/>
    </source>
</evidence>
<organism evidence="3">
    <name type="scientific">Schistosoma curassoni</name>
    <dbReference type="NCBI Taxonomy" id="6186"/>
    <lineage>
        <taxon>Eukaryota</taxon>
        <taxon>Metazoa</taxon>
        <taxon>Spiralia</taxon>
        <taxon>Lophotrochozoa</taxon>
        <taxon>Platyhelminthes</taxon>
        <taxon>Trematoda</taxon>
        <taxon>Digenea</taxon>
        <taxon>Strigeidida</taxon>
        <taxon>Schistosomatoidea</taxon>
        <taxon>Schistosomatidae</taxon>
        <taxon>Schistosoma</taxon>
    </lineage>
</organism>
<dbReference type="EMBL" id="UZAK01016704">
    <property type="protein sequence ID" value="VDP07098.1"/>
    <property type="molecule type" value="Genomic_DNA"/>
</dbReference>
<dbReference type="Proteomes" id="UP000279833">
    <property type="component" value="Unassembled WGS sequence"/>
</dbReference>
<dbReference type="AlphaFoldDB" id="A0A183JVK4"/>
<gene>
    <name evidence="1" type="ORF">SCUD_LOCUS6749</name>
</gene>
<name>A0A183JVK4_9TREM</name>
<sequence>MTPPSDRLQLLFERHLELLVKFRKQLLNHSCYEDATEVDGLISELHSELENDSSLHESSIDCTSNETAVIHDAPSGPLRSISETCPLMDSNSVISKTACTDSNVSSSREDPIVLPENVFHASTNNQEPGTVLLDAVYHNHPLSASDAPHKFDNNISEDLNSDDFELNGVYPHYLVDFTGFPVQCVLNTIKLIVIWVYEDPTLFQGGG</sequence>
<accession>A0A183JVK4</accession>
<keyword evidence="2" id="KW-1185">Reference proteome</keyword>
<reference evidence="1 2" key="2">
    <citation type="submission" date="2018-11" db="EMBL/GenBank/DDBJ databases">
        <authorList>
            <consortium name="Pathogen Informatics"/>
        </authorList>
    </citation>
    <scope>NUCLEOTIDE SEQUENCE [LARGE SCALE GENOMIC DNA]</scope>
    <source>
        <strain evidence="1">Dakar</strain>
        <strain evidence="2">Dakar, Senegal</strain>
    </source>
</reference>
<dbReference type="WBParaSite" id="SCUD_0000674901-mRNA-1">
    <property type="protein sequence ID" value="SCUD_0000674901-mRNA-1"/>
    <property type="gene ID" value="SCUD_0000674901"/>
</dbReference>
<proteinExistence type="predicted"/>
<reference evidence="3" key="1">
    <citation type="submission" date="2016-06" db="UniProtKB">
        <authorList>
            <consortium name="WormBaseParasite"/>
        </authorList>
    </citation>
    <scope>IDENTIFICATION</scope>
</reference>
<evidence type="ECO:0000313" key="3">
    <source>
        <dbReference type="WBParaSite" id="SCUD_0000674901-mRNA-1"/>
    </source>
</evidence>